<geneLocation type="mitochondrion" evidence="9"/>
<evidence type="ECO:0000256" key="7">
    <source>
        <dbReference type="SAM" id="Phobius"/>
    </source>
</evidence>
<dbReference type="GO" id="GO:0042147">
    <property type="term" value="P:retrograde transport, endosome to Golgi"/>
    <property type="evidence" value="ECO:0007669"/>
    <property type="project" value="InterPro"/>
</dbReference>
<dbReference type="GO" id="GO:0000139">
    <property type="term" value="C:Golgi membrane"/>
    <property type="evidence" value="ECO:0007669"/>
    <property type="project" value="UniProtKB-SubCell"/>
</dbReference>
<reference evidence="8 10" key="1">
    <citation type="submission" date="2015-02" db="EMBL/GenBank/DDBJ databases">
        <authorList>
            <person name="Chooi Y.-H."/>
        </authorList>
    </citation>
    <scope>NUCLEOTIDE SEQUENCE [LARGE SCALE GENOMIC DNA]</scope>
    <source>
        <strain evidence="8">E3</strain>
    </source>
</reference>
<dbReference type="InterPro" id="IPR007305">
    <property type="entry name" value="Vesicle_transpt_Got1/SFT2"/>
</dbReference>
<comment type="subcellular location">
    <subcellularLocation>
        <location evidence="1">Golgi apparatus membrane</location>
        <topology evidence="1">Multi-pass membrane protein</topology>
    </subcellularLocation>
</comment>
<dbReference type="GO" id="GO:0005829">
    <property type="term" value="C:cytosol"/>
    <property type="evidence" value="ECO:0007669"/>
    <property type="project" value="GOC"/>
</dbReference>
<keyword evidence="10" id="KW-1185">Reference proteome</keyword>
<dbReference type="InterPro" id="IPR045176">
    <property type="entry name" value="Got1"/>
</dbReference>
<keyword evidence="5 7" id="KW-0472">Membrane</keyword>
<dbReference type="STRING" id="37360.A0A0G4IXX6"/>
<dbReference type="OrthoDB" id="204784at2759"/>
<keyword evidence="2 7" id="KW-0812">Transmembrane</keyword>
<evidence type="ECO:0000256" key="6">
    <source>
        <dbReference type="ARBA" id="ARBA00025799"/>
    </source>
</evidence>
<dbReference type="AlphaFoldDB" id="A0A0G4IXX6"/>
<dbReference type="OMA" id="MWLTDAQ"/>
<evidence type="ECO:0000313" key="10">
    <source>
        <dbReference type="Proteomes" id="UP000039324"/>
    </source>
</evidence>
<proteinExistence type="inferred from homology"/>
<evidence type="ECO:0000313" key="8">
    <source>
        <dbReference type="EMBL" id="CEP00178.1"/>
    </source>
</evidence>
<dbReference type="Proteomes" id="UP000039324">
    <property type="component" value="Unassembled WGS sequence"/>
</dbReference>
<sequence length="139" mass="14877">MLGDNRKLGIGLTGIGSLFLVLGILLLFDKALLAMGNILFLCGVILIIGVRNTARFFYRKGKIRGTCCFLGGIALVLCGWPVIGIAVELFGMINLFGNFFPVIVTFLRSLPVIGPLLNMPGVSHAVDRLVGHVLPTHSA</sequence>
<dbReference type="GO" id="GO:0006888">
    <property type="term" value="P:endoplasmic reticulum to Golgi vesicle-mediated transport"/>
    <property type="evidence" value="ECO:0007669"/>
    <property type="project" value="InterPro"/>
</dbReference>
<organism evidence="8 10">
    <name type="scientific">Plasmodiophora brassicae</name>
    <name type="common">Clubroot disease agent</name>
    <dbReference type="NCBI Taxonomy" id="37360"/>
    <lineage>
        <taxon>Eukaryota</taxon>
        <taxon>Sar</taxon>
        <taxon>Rhizaria</taxon>
        <taxon>Endomyxa</taxon>
        <taxon>Phytomyxea</taxon>
        <taxon>Plasmodiophorida</taxon>
        <taxon>Plasmodiophoridae</taxon>
        <taxon>Plasmodiophora</taxon>
    </lineage>
</organism>
<keyword evidence="9" id="KW-0496">Mitochondrion</keyword>
<evidence type="ECO:0000313" key="11">
    <source>
        <dbReference type="Proteomes" id="UP000290189"/>
    </source>
</evidence>
<reference evidence="9 11" key="2">
    <citation type="submission" date="2018-03" db="EMBL/GenBank/DDBJ databases">
        <authorList>
            <person name="Fogelqvist J."/>
        </authorList>
    </citation>
    <scope>NUCLEOTIDE SEQUENCE [LARGE SCALE GENOMIC DNA]</scope>
</reference>
<keyword evidence="3 7" id="KW-1133">Transmembrane helix</keyword>
<feature type="transmembrane region" description="Helical" evidence="7">
    <location>
        <begin position="34"/>
        <end position="51"/>
    </location>
</feature>
<accession>A0A0G4IXX6</accession>
<evidence type="ECO:0000256" key="2">
    <source>
        <dbReference type="ARBA" id="ARBA00022692"/>
    </source>
</evidence>
<evidence type="ECO:0000256" key="1">
    <source>
        <dbReference type="ARBA" id="ARBA00004653"/>
    </source>
</evidence>
<gene>
    <name evidence="8" type="ORF">PBRA_007912</name>
    <name evidence="9" type="ORF">PLBR_LOCUS6200</name>
</gene>
<dbReference type="PANTHER" id="PTHR21493:SF9">
    <property type="entry name" value="GOLGI TRANSPORT PROTEIN 1-RELATED"/>
    <property type="match status" value="1"/>
</dbReference>
<evidence type="ECO:0000256" key="3">
    <source>
        <dbReference type="ARBA" id="ARBA00022989"/>
    </source>
</evidence>
<evidence type="ECO:0000256" key="4">
    <source>
        <dbReference type="ARBA" id="ARBA00023034"/>
    </source>
</evidence>
<dbReference type="EMBL" id="OVEO01000010">
    <property type="protein sequence ID" value="SPQ98985.1"/>
    <property type="molecule type" value="Genomic_DNA"/>
</dbReference>
<name>A0A0G4IXX6_PLABS</name>
<evidence type="ECO:0000313" key="9">
    <source>
        <dbReference type="EMBL" id="SPQ98985.1"/>
    </source>
</evidence>
<evidence type="ECO:0000256" key="5">
    <source>
        <dbReference type="ARBA" id="ARBA00023136"/>
    </source>
</evidence>
<comment type="similarity">
    <text evidence="6">Belongs to the GOT1 family.</text>
</comment>
<dbReference type="PANTHER" id="PTHR21493">
    <property type="entry name" value="CGI-141-RELATED/LIPASE CONTAINING PROTEIN"/>
    <property type="match status" value="1"/>
</dbReference>
<feature type="transmembrane region" description="Helical" evidence="7">
    <location>
        <begin position="7"/>
        <end position="28"/>
    </location>
</feature>
<protein>
    <submittedName>
        <fullName evidence="8">Uncharacterized protein</fullName>
    </submittedName>
</protein>
<feature type="transmembrane region" description="Helical" evidence="7">
    <location>
        <begin position="63"/>
        <end position="83"/>
    </location>
</feature>
<dbReference type="Proteomes" id="UP000290189">
    <property type="component" value="Unassembled WGS sequence"/>
</dbReference>
<dbReference type="Pfam" id="PF04178">
    <property type="entry name" value="Got1"/>
    <property type="match status" value="1"/>
</dbReference>
<keyword evidence="4" id="KW-0333">Golgi apparatus</keyword>
<dbReference type="EMBL" id="CDSF01000098">
    <property type="protein sequence ID" value="CEP00178.1"/>
    <property type="molecule type" value="Genomic_DNA"/>
</dbReference>